<organism evidence="12">
    <name type="scientific">Cacopsylla melanoneura</name>
    <dbReference type="NCBI Taxonomy" id="428564"/>
    <lineage>
        <taxon>Eukaryota</taxon>
        <taxon>Metazoa</taxon>
        <taxon>Ecdysozoa</taxon>
        <taxon>Arthropoda</taxon>
        <taxon>Hexapoda</taxon>
        <taxon>Insecta</taxon>
        <taxon>Pterygota</taxon>
        <taxon>Neoptera</taxon>
        <taxon>Paraneoptera</taxon>
        <taxon>Hemiptera</taxon>
        <taxon>Sternorrhyncha</taxon>
        <taxon>Psylloidea</taxon>
        <taxon>Psyllidae</taxon>
        <taxon>Psyllinae</taxon>
        <taxon>Cacopsylla</taxon>
    </lineage>
</organism>
<dbReference type="SUPFAM" id="SSF50494">
    <property type="entry name" value="Trypsin-like serine proteases"/>
    <property type="match status" value="1"/>
</dbReference>
<dbReference type="PROSITE" id="PS00135">
    <property type="entry name" value="TRYPSIN_SER"/>
    <property type="match status" value="1"/>
</dbReference>
<evidence type="ECO:0000313" key="12">
    <source>
        <dbReference type="EMBL" id="CAG6718131.1"/>
    </source>
</evidence>
<evidence type="ECO:0000256" key="10">
    <source>
        <dbReference type="SAM" id="SignalP"/>
    </source>
</evidence>
<dbReference type="EMBL" id="HBUF01356944">
    <property type="protein sequence ID" value="CAG6718134.1"/>
    <property type="molecule type" value="Transcribed_RNA"/>
</dbReference>
<dbReference type="EMBL" id="HBUF01140484">
    <property type="protein sequence ID" value="CAG6646166.1"/>
    <property type="molecule type" value="Transcribed_RNA"/>
</dbReference>
<feature type="region of interest" description="Disordered" evidence="9">
    <location>
        <begin position="45"/>
        <end position="78"/>
    </location>
</feature>
<name>A0A8D8V324_9HEMI</name>
<evidence type="ECO:0000256" key="1">
    <source>
        <dbReference type="ARBA" id="ARBA00004613"/>
    </source>
</evidence>
<proteinExistence type="inferred from homology"/>
<keyword evidence="4 8" id="KW-0378">Hydrolase</keyword>
<evidence type="ECO:0000256" key="8">
    <source>
        <dbReference type="RuleBase" id="RU363034"/>
    </source>
</evidence>
<dbReference type="InterPro" id="IPR033116">
    <property type="entry name" value="TRYPSIN_SER"/>
</dbReference>
<dbReference type="GO" id="GO:0005576">
    <property type="term" value="C:extracellular region"/>
    <property type="evidence" value="ECO:0007669"/>
    <property type="project" value="UniProtKB-SubCell"/>
</dbReference>
<dbReference type="InterPro" id="IPR018114">
    <property type="entry name" value="TRYPSIN_HIS"/>
</dbReference>
<evidence type="ECO:0000256" key="4">
    <source>
        <dbReference type="ARBA" id="ARBA00022801"/>
    </source>
</evidence>
<dbReference type="SMART" id="SM00020">
    <property type="entry name" value="Tryp_SPc"/>
    <property type="match status" value="1"/>
</dbReference>
<protein>
    <submittedName>
        <fullName evidence="12">Serine protease snake</fullName>
    </submittedName>
</protein>
<dbReference type="PANTHER" id="PTHR24256">
    <property type="entry name" value="TRYPTASE-RELATED"/>
    <property type="match status" value="1"/>
</dbReference>
<evidence type="ECO:0000259" key="11">
    <source>
        <dbReference type="PROSITE" id="PS50240"/>
    </source>
</evidence>
<dbReference type="PROSITE" id="PS50240">
    <property type="entry name" value="TRYPSIN_DOM"/>
    <property type="match status" value="1"/>
</dbReference>
<keyword evidence="3 8" id="KW-0645">Protease</keyword>
<dbReference type="CDD" id="cd00190">
    <property type="entry name" value="Tryp_SPc"/>
    <property type="match status" value="1"/>
</dbReference>
<keyword evidence="2" id="KW-0964">Secreted</keyword>
<dbReference type="InterPro" id="IPR009003">
    <property type="entry name" value="Peptidase_S1_PA"/>
</dbReference>
<feature type="signal peptide" evidence="10">
    <location>
        <begin position="1"/>
        <end position="25"/>
    </location>
</feature>
<dbReference type="Pfam" id="PF00089">
    <property type="entry name" value="Trypsin"/>
    <property type="match status" value="1"/>
</dbReference>
<keyword evidence="6" id="KW-1015">Disulfide bond</keyword>
<evidence type="ECO:0000256" key="5">
    <source>
        <dbReference type="ARBA" id="ARBA00022825"/>
    </source>
</evidence>
<dbReference type="GO" id="GO:0016485">
    <property type="term" value="P:protein processing"/>
    <property type="evidence" value="ECO:0007669"/>
    <property type="project" value="UniProtKB-ARBA"/>
</dbReference>
<evidence type="ECO:0000256" key="2">
    <source>
        <dbReference type="ARBA" id="ARBA00022525"/>
    </source>
</evidence>
<comment type="subcellular location">
    <subcellularLocation>
        <location evidence="1">Secreted</location>
    </subcellularLocation>
</comment>
<comment type="similarity">
    <text evidence="7">Belongs to the peptidase S1 family. CLIP subfamily.</text>
</comment>
<dbReference type="PROSITE" id="PS00134">
    <property type="entry name" value="TRYPSIN_HIS"/>
    <property type="match status" value="1"/>
</dbReference>
<dbReference type="Gene3D" id="2.40.10.10">
    <property type="entry name" value="Trypsin-like serine proteases"/>
    <property type="match status" value="1"/>
</dbReference>
<dbReference type="EMBL" id="HBUF01356942">
    <property type="protein sequence ID" value="CAG6718132.1"/>
    <property type="molecule type" value="Transcribed_RNA"/>
</dbReference>
<dbReference type="InterPro" id="IPR051487">
    <property type="entry name" value="Ser/Thr_Proteases_Immune/Dev"/>
</dbReference>
<reference evidence="12" key="1">
    <citation type="submission" date="2021-05" db="EMBL/GenBank/DDBJ databases">
        <authorList>
            <person name="Alioto T."/>
            <person name="Alioto T."/>
            <person name="Gomez Garrido J."/>
        </authorList>
    </citation>
    <scope>NUCLEOTIDE SEQUENCE</scope>
</reference>
<dbReference type="AlphaFoldDB" id="A0A8D8V324"/>
<feature type="chain" id="PRO_5033671559" evidence="10">
    <location>
        <begin position="26"/>
        <end position="445"/>
    </location>
</feature>
<evidence type="ECO:0000256" key="3">
    <source>
        <dbReference type="ARBA" id="ARBA00022670"/>
    </source>
</evidence>
<keyword evidence="10" id="KW-0732">Signal</keyword>
<feature type="domain" description="Peptidase S1" evidence="11">
    <location>
        <begin position="185"/>
        <end position="441"/>
    </location>
</feature>
<dbReference type="FunFam" id="2.40.10.10:FF:000047">
    <property type="entry name" value="Trypsin eta"/>
    <property type="match status" value="1"/>
</dbReference>
<evidence type="ECO:0000256" key="9">
    <source>
        <dbReference type="SAM" id="MobiDB-lite"/>
    </source>
</evidence>
<dbReference type="PRINTS" id="PR00722">
    <property type="entry name" value="CHYMOTRYPSIN"/>
</dbReference>
<dbReference type="EMBL" id="HBUF01356943">
    <property type="protein sequence ID" value="CAG6718133.1"/>
    <property type="molecule type" value="Transcribed_RNA"/>
</dbReference>
<sequence length="445" mass="49599">MYCYCIIFNMLGLTFFLLGITFSNADTIEVVEIDLDKFLQQGLRHPQTPNRQQYYPQPARPFNPQTIQQHHHNPQQHNIQPSYPEPFGNIQKRSCNSFIRYRQPDYDDRPIWGSSGNAGEMSTRISPIEQRNTPPTRRSTRLNRQKCMEYCRPTNPTIHFPQRTVQSLTPATSSKTGSPIIFFGVQGGTDSKRNEFPHMVAIGFRNVGSGITSWNNCGGTLISHWYIMTAAHCTDSELGSPALVRLGALNVNRNLPGQEVEDIGVAQVIAHPEYQGTRGDLSIYHDVALLRLERRVEFREGVQPACLYDEQEVNEREVVATGWGNLGFADAPSDVLQKVQLDIIPGQQCKDLLGTDATIPRGIQSQGQVCAGVLEGGRDTCSGDSGGPLQVNNTRTFRPGYSCGMEVIGITSFGKFCAEKNSPGVYTRVANYIPWIESVVWQNGD</sequence>
<keyword evidence="5 8" id="KW-0720">Serine protease</keyword>
<accession>A0A8D8V324</accession>
<dbReference type="EMBL" id="HBUF01356941">
    <property type="protein sequence ID" value="CAG6718131.1"/>
    <property type="molecule type" value="Transcribed_RNA"/>
</dbReference>
<dbReference type="EMBL" id="HBUF01140482">
    <property type="protein sequence ID" value="CAG6646164.1"/>
    <property type="molecule type" value="Transcribed_RNA"/>
</dbReference>
<dbReference type="GO" id="GO:0004252">
    <property type="term" value="F:serine-type endopeptidase activity"/>
    <property type="evidence" value="ECO:0007669"/>
    <property type="project" value="InterPro"/>
</dbReference>
<dbReference type="InterPro" id="IPR043504">
    <property type="entry name" value="Peptidase_S1_PA_chymotrypsin"/>
</dbReference>
<evidence type="ECO:0000256" key="7">
    <source>
        <dbReference type="ARBA" id="ARBA00024195"/>
    </source>
</evidence>
<evidence type="ECO:0000256" key="6">
    <source>
        <dbReference type="ARBA" id="ARBA00023157"/>
    </source>
</evidence>
<dbReference type="InterPro" id="IPR001314">
    <property type="entry name" value="Peptidase_S1A"/>
</dbReference>
<dbReference type="InterPro" id="IPR001254">
    <property type="entry name" value="Trypsin_dom"/>
</dbReference>